<dbReference type="FunFam" id="1.10.238.10:FF:000044">
    <property type="entry name" value="Protein S100"/>
    <property type="match status" value="1"/>
</dbReference>
<dbReference type="Ensembl" id="ENSGACT00000061341.1">
    <property type="protein sequence ID" value="ENSGACP00000037018.1"/>
    <property type="gene ID" value="ENSGACG00000026208.1"/>
</dbReference>
<reference evidence="7" key="2">
    <citation type="submission" date="2025-08" db="UniProtKB">
        <authorList>
            <consortium name="Ensembl"/>
        </authorList>
    </citation>
    <scope>IDENTIFICATION</scope>
</reference>
<dbReference type="Gene3D" id="1.10.238.10">
    <property type="entry name" value="EF-hand"/>
    <property type="match status" value="1"/>
</dbReference>
<comment type="similarity">
    <text evidence="1 5">Belongs to the S-100 family.</text>
</comment>
<keyword evidence="3" id="KW-0677">Repeat</keyword>
<organism evidence="7 8">
    <name type="scientific">Gasterosteus aculeatus aculeatus</name>
    <name type="common">three-spined stickleback</name>
    <dbReference type="NCBI Taxonomy" id="481459"/>
    <lineage>
        <taxon>Eukaryota</taxon>
        <taxon>Metazoa</taxon>
        <taxon>Chordata</taxon>
        <taxon>Craniata</taxon>
        <taxon>Vertebrata</taxon>
        <taxon>Euteleostomi</taxon>
        <taxon>Actinopterygii</taxon>
        <taxon>Neopterygii</taxon>
        <taxon>Teleostei</taxon>
        <taxon>Neoteleostei</taxon>
        <taxon>Acanthomorphata</taxon>
        <taxon>Eupercaria</taxon>
        <taxon>Perciformes</taxon>
        <taxon>Cottioidei</taxon>
        <taxon>Gasterosteales</taxon>
        <taxon>Gasterosteidae</taxon>
        <taxon>Gasterosteus</taxon>
    </lineage>
</organism>
<dbReference type="InterPro" id="IPR013787">
    <property type="entry name" value="S100_Ca-bd_sub"/>
</dbReference>
<dbReference type="PANTHER" id="PTHR11639">
    <property type="entry name" value="S100 CALCIUM-BINDING PROTEIN"/>
    <property type="match status" value="1"/>
</dbReference>
<feature type="domain" description="EF-hand" evidence="6">
    <location>
        <begin position="67"/>
        <end position="102"/>
    </location>
</feature>
<accession>A0AAQ4PGG8</accession>
<evidence type="ECO:0000313" key="7">
    <source>
        <dbReference type="Ensembl" id="ENSGACP00000037018.1"/>
    </source>
</evidence>
<dbReference type="PROSITE" id="PS50222">
    <property type="entry name" value="EF_HAND_2"/>
    <property type="match status" value="1"/>
</dbReference>
<dbReference type="InterPro" id="IPR001751">
    <property type="entry name" value="S100/CaBP7/8-like_CS"/>
</dbReference>
<dbReference type="PROSITE" id="PS00018">
    <property type="entry name" value="EF_HAND_1"/>
    <property type="match status" value="1"/>
</dbReference>
<dbReference type="Pfam" id="PF01023">
    <property type="entry name" value="S_100"/>
    <property type="match status" value="1"/>
</dbReference>
<evidence type="ECO:0000256" key="1">
    <source>
        <dbReference type="ARBA" id="ARBA00007323"/>
    </source>
</evidence>
<dbReference type="PROSITE" id="PS00303">
    <property type="entry name" value="S100_CABP"/>
    <property type="match status" value="1"/>
</dbReference>
<dbReference type="InterPro" id="IPR011992">
    <property type="entry name" value="EF-hand-dom_pair"/>
</dbReference>
<evidence type="ECO:0000256" key="4">
    <source>
        <dbReference type="ARBA" id="ARBA00022837"/>
    </source>
</evidence>
<dbReference type="InterPro" id="IPR002048">
    <property type="entry name" value="EF_hand_dom"/>
</dbReference>
<reference evidence="7" key="3">
    <citation type="submission" date="2025-09" db="UniProtKB">
        <authorList>
            <consortium name="Ensembl"/>
        </authorList>
    </citation>
    <scope>IDENTIFICATION</scope>
</reference>
<sequence length="110" mass="12333">MLAWKITNYCDRVAAAIIMSDIQKAMALLIGVFDKYAGKEGDKHTLTKGELKELLQNEFGDLLGKTNDQAAVDRIFKGLDSNQDNSVDFNEFSNMVSCLTVLCHEHFCKK</sequence>
<dbReference type="GO" id="GO:0005509">
    <property type="term" value="F:calcium ion binding"/>
    <property type="evidence" value="ECO:0007669"/>
    <property type="project" value="InterPro"/>
</dbReference>
<keyword evidence="2 5" id="KW-0479">Metal-binding</keyword>
<dbReference type="SUPFAM" id="SSF47473">
    <property type="entry name" value="EF-hand"/>
    <property type="match status" value="1"/>
</dbReference>
<evidence type="ECO:0000256" key="2">
    <source>
        <dbReference type="ARBA" id="ARBA00022723"/>
    </source>
</evidence>
<proteinExistence type="inferred from homology"/>
<dbReference type="PANTHER" id="PTHR11639:SF118">
    <property type="entry name" value="PROTEIN S100"/>
    <property type="match status" value="1"/>
</dbReference>
<dbReference type="GO" id="GO:0048306">
    <property type="term" value="F:calcium-dependent protein binding"/>
    <property type="evidence" value="ECO:0007669"/>
    <property type="project" value="TreeGrafter"/>
</dbReference>
<evidence type="ECO:0000256" key="3">
    <source>
        <dbReference type="ARBA" id="ARBA00022737"/>
    </source>
</evidence>
<dbReference type="AlphaFoldDB" id="A0AAQ4PGG8"/>
<dbReference type="InterPro" id="IPR018247">
    <property type="entry name" value="EF_Hand_1_Ca_BS"/>
</dbReference>
<keyword evidence="8" id="KW-1185">Reference proteome</keyword>
<dbReference type="GO" id="GO:0005737">
    <property type="term" value="C:cytoplasm"/>
    <property type="evidence" value="ECO:0007669"/>
    <property type="project" value="TreeGrafter"/>
</dbReference>
<evidence type="ECO:0000256" key="5">
    <source>
        <dbReference type="RuleBase" id="RU361184"/>
    </source>
</evidence>
<keyword evidence="4 5" id="KW-0106">Calcium</keyword>
<evidence type="ECO:0000313" key="8">
    <source>
        <dbReference type="Proteomes" id="UP000007635"/>
    </source>
</evidence>
<reference evidence="7 8" key="1">
    <citation type="journal article" date="2021" name="G3 (Bethesda)">
        <title>Improved contiguity of the threespine stickleback genome using long-read sequencing.</title>
        <authorList>
            <person name="Nath S."/>
            <person name="Shaw D.E."/>
            <person name="White M.A."/>
        </authorList>
    </citation>
    <scope>NUCLEOTIDE SEQUENCE [LARGE SCALE GENOMIC DNA]</scope>
    <source>
        <strain evidence="7 8">Lake Benthic</strain>
    </source>
</reference>
<dbReference type="GO" id="GO:0046914">
    <property type="term" value="F:transition metal ion binding"/>
    <property type="evidence" value="ECO:0007669"/>
    <property type="project" value="InterPro"/>
</dbReference>
<dbReference type="Proteomes" id="UP000007635">
    <property type="component" value="Chromosome X"/>
</dbReference>
<name>A0AAQ4PGG8_GASAC</name>
<dbReference type="GeneTree" id="ENSGT00390000000920"/>
<dbReference type="InterPro" id="IPR034325">
    <property type="entry name" value="S-100_dom"/>
</dbReference>
<dbReference type="SMART" id="SM01394">
    <property type="entry name" value="S_100"/>
    <property type="match status" value="1"/>
</dbReference>
<dbReference type="CDD" id="cd00213">
    <property type="entry name" value="S-100"/>
    <property type="match status" value="1"/>
</dbReference>
<evidence type="ECO:0000259" key="6">
    <source>
        <dbReference type="PROSITE" id="PS50222"/>
    </source>
</evidence>
<protein>
    <recommendedName>
        <fullName evidence="5">Protein S100</fullName>
    </recommendedName>
    <alternativeName>
        <fullName evidence="5">S100 calcium-binding protein</fullName>
    </alternativeName>
</protein>